<keyword evidence="3 6" id="KW-0479">Metal-binding</keyword>
<dbReference type="SUPFAM" id="SSF46626">
    <property type="entry name" value="Cytochrome c"/>
    <property type="match status" value="3"/>
</dbReference>
<protein>
    <submittedName>
        <fullName evidence="9">C-type cytochrome</fullName>
    </submittedName>
</protein>
<dbReference type="PRINTS" id="PR00604">
    <property type="entry name" value="CYTCHRMECIAB"/>
</dbReference>
<organism evidence="9 10">
    <name type="scientific">Chelatococcus sambhunathii</name>
    <dbReference type="NCBI Taxonomy" id="363953"/>
    <lineage>
        <taxon>Bacteria</taxon>
        <taxon>Pseudomonadati</taxon>
        <taxon>Pseudomonadota</taxon>
        <taxon>Alphaproteobacteria</taxon>
        <taxon>Hyphomicrobiales</taxon>
        <taxon>Chelatococcaceae</taxon>
        <taxon>Chelatococcus</taxon>
    </lineage>
</organism>
<name>A0ABU1DIV4_9HYPH</name>
<feature type="region of interest" description="Disordered" evidence="7">
    <location>
        <begin position="307"/>
        <end position="394"/>
    </location>
</feature>
<keyword evidence="5 6" id="KW-0408">Iron</keyword>
<evidence type="ECO:0000256" key="6">
    <source>
        <dbReference type="PROSITE-ProRule" id="PRU00433"/>
    </source>
</evidence>
<feature type="compositionally biased region" description="Low complexity" evidence="7">
    <location>
        <begin position="365"/>
        <end position="382"/>
    </location>
</feature>
<evidence type="ECO:0000256" key="5">
    <source>
        <dbReference type="ARBA" id="ARBA00023004"/>
    </source>
</evidence>
<gene>
    <name evidence="9" type="ORF">IHQ68_15600</name>
</gene>
<keyword evidence="10" id="KW-1185">Reference proteome</keyword>
<proteinExistence type="predicted"/>
<keyword evidence="2 6" id="KW-0349">Heme</keyword>
<sequence>MDSFRLNKIAGAVLGTLTVLLGVNVLVEEVFHEKKPAKPGMEVAVKEEGGKTAGGAAPAGAVALLASADPAKGEQAVKKCAACHSFGKGEPHKAGPNLFGIVGAKHGHEDDFTYSEPMKKSGGNWDFASLDKWLENPKGYIQGTSMSFAGVKDNQERANIIAYLNKNSDSPQPLPKPGEGGAPAAGAAAPAGGAAGGGFAAKVASADPAKGEQASKKCAACHDFTKGGPAKAGPNLYGIVGLKHAHMEGFGYSDAMKKTSDKVWDIENLNKWLENPKGYVPGTSMAFAGIKNEDERANLIAYLNKNSDNPQKLEGAAPAGGDKKAEAPAAAAPAKPEPAKSEPAKPEAAKPANEQAGGGAEADKATQPAPAASAPAAPAAAAGGSDEPVEKRLASADPAKGEAFFKQNCGVCHTSEKGGEAGAGPNLYGIVGLKHGHMEGFEYSDALKGKQGDWDFAQLDEWLTDPAKYAPGNMMPYPGIKDAQERADVIAFLNKNSDNPAPIPGK</sequence>
<dbReference type="PANTHER" id="PTHR11961">
    <property type="entry name" value="CYTOCHROME C"/>
    <property type="match status" value="1"/>
</dbReference>
<feature type="domain" description="Cytochrome c" evidence="8">
    <location>
        <begin position="68"/>
        <end position="168"/>
    </location>
</feature>
<keyword evidence="1" id="KW-0813">Transport</keyword>
<feature type="region of interest" description="Disordered" evidence="7">
    <location>
        <begin position="166"/>
        <end position="189"/>
    </location>
</feature>
<accession>A0ABU1DIV4</accession>
<evidence type="ECO:0000256" key="4">
    <source>
        <dbReference type="ARBA" id="ARBA00022982"/>
    </source>
</evidence>
<dbReference type="Pfam" id="PF00034">
    <property type="entry name" value="Cytochrom_C"/>
    <property type="match status" value="3"/>
</dbReference>
<keyword evidence="4" id="KW-0249">Electron transport</keyword>
<dbReference type="InterPro" id="IPR009056">
    <property type="entry name" value="Cyt_c-like_dom"/>
</dbReference>
<evidence type="ECO:0000256" key="3">
    <source>
        <dbReference type="ARBA" id="ARBA00022723"/>
    </source>
</evidence>
<dbReference type="EMBL" id="JADBEO010000039">
    <property type="protein sequence ID" value="MDR4308047.1"/>
    <property type="molecule type" value="Genomic_DNA"/>
</dbReference>
<dbReference type="Gene3D" id="1.10.760.10">
    <property type="entry name" value="Cytochrome c-like domain"/>
    <property type="match status" value="3"/>
</dbReference>
<evidence type="ECO:0000313" key="9">
    <source>
        <dbReference type="EMBL" id="MDR4308047.1"/>
    </source>
</evidence>
<reference evidence="9" key="1">
    <citation type="submission" date="2020-10" db="EMBL/GenBank/DDBJ databases">
        <authorList>
            <person name="Abbas A."/>
            <person name="Razzaq R."/>
            <person name="Waqas M."/>
            <person name="Abbas N."/>
            <person name="Nielsen T.K."/>
            <person name="Hansen L.H."/>
            <person name="Hussain S."/>
            <person name="Shahid M."/>
        </authorList>
    </citation>
    <scope>NUCLEOTIDE SEQUENCE</scope>
    <source>
        <strain evidence="9">S14</strain>
    </source>
</reference>
<comment type="caution">
    <text evidence="9">The sequence shown here is derived from an EMBL/GenBank/DDBJ whole genome shotgun (WGS) entry which is preliminary data.</text>
</comment>
<evidence type="ECO:0000313" key="10">
    <source>
        <dbReference type="Proteomes" id="UP001181622"/>
    </source>
</evidence>
<evidence type="ECO:0000256" key="1">
    <source>
        <dbReference type="ARBA" id="ARBA00022448"/>
    </source>
</evidence>
<dbReference type="PROSITE" id="PS51007">
    <property type="entry name" value="CYTC"/>
    <property type="match status" value="3"/>
</dbReference>
<evidence type="ECO:0000256" key="2">
    <source>
        <dbReference type="ARBA" id="ARBA00022617"/>
    </source>
</evidence>
<dbReference type="Proteomes" id="UP001181622">
    <property type="component" value="Unassembled WGS sequence"/>
</dbReference>
<evidence type="ECO:0000256" key="7">
    <source>
        <dbReference type="SAM" id="MobiDB-lite"/>
    </source>
</evidence>
<dbReference type="InterPro" id="IPR002327">
    <property type="entry name" value="Cyt_c_1A/1B"/>
</dbReference>
<feature type="domain" description="Cytochrome c" evidence="8">
    <location>
        <begin position="206"/>
        <end position="307"/>
    </location>
</feature>
<feature type="compositionally biased region" description="Basic and acidic residues" evidence="7">
    <location>
        <begin position="337"/>
        <end position="348"/>
    </location>
</feature>
<feature type="domain" description="Cytochrome c" evidence="8">
    <location>
        <begin position="396"/>
        <end position="497"/>
    </location>
</feature>
<evidence type="ECO:0000259" key="8">
    <source>
        <dbReference type="PROSITE" id="PS51007"/>
    </source>
</evidence>
<dbReference type="RefSeq" id="WP_309393464.1">
    <property type="nucleotide sequence ID" value="NZ_JADBEO010000039.1"/>
</dbReference>
<dbReference type="InterPro" id="IPR036909">
    <property type="entry name" value="Cyt_c-like_dom_sf"/>
</dbReference>